<comment type="caution">
    <text evidence="2">The sequence shown here is derived from an EMBL/GenBank/DDBJ whole genome shotgun (WGS) entry which is preliminary data.</text>
</comment>
<evidence type="ECO:0000313" key="2">
    <source>
        <dbReference type="EMBL" id="MFC6754530.1"/>
    </source>
</evidence>
<organism evidence="2 3">
    <name type="scientific">Halorubrum tibetense</name>
    <dbReference type="NCBI Taxonomy" id="175631"/>
    <lineage>
        <taxon>Archaea</taxon>
        <taxon>Methanobacteriati</taxon>
        <taxon>Methanobacteriota</taxon>
        <taxon>Stenosarchaea group</taxon>
        <taxon>Halobacteria</taxon>
        <taxon>Halobacteriales</taxon>
        <taxon>Haloferacaceae</taxon>
        <taxon>Halorubrum</taxon>
    </lineage>
</organism>
<reference evidence="2 3" key="1">
    <citation type="journal article" date="2019" name="Int. J. Syst. Evol. Microbiol.">
        <title>The Global Catalogue of Microorganisms (GCM) 10K type strain sequencing project: providing services to taxonomists for standard genome sequencing and annotation.</title>
        <authorList>
            <consortium name="The Broad Institute Genomics Platform"/>
            <consortium name="The Broad Institute Genome Sequencing Center for Infectious Disease"/>
            <person name="Wu L."/>
            <person name="Ma J."/>
        </authorList>
    </citation>
    <scope>NUCLEOTIDE SEQUENCE [LARGE SCALE GENOMIC DNA]</scope>
    <source>
        <strain evidence="2 3">CGMCC 1.3239</strain>
    </source>
</reference>
<gene>
    <name evidence="2" type="ORF">ACFQEU_13830</name>
</gene>
<sequence length="84" mass="8966">GTLDADTARDGTLDADTARGDAADDTLPPVEAIVDRLLERLARETSLVADADTVDGSGEPNAPDETAIRSVLAARVDRYRRERT</sequence>
<feature type="compositionally biased region" description="Basic and acidic residues" evidence="1">
    <location>
        <begin position="1"/>
        <end position="22"/>
    </location>
</feature>
<name>A0ABD5SCE2_9EURY</name>
<protein>
    <submittedName>
        <fullName evidence="2">Uncharacterized protein</fullName>
    </submittedName>
</protein>
<dbReference type="Proteomes" id="UP001596442">
    <property type="component" value="Unassembled WGS sequence"/>
</dbReference>
<evidence type="ECO:0000313" key="3">
    <source>
        <dbReference type="Proteomes" id="UP001596442"/>
    </source>
</evidence>
<dbReference type="AlphaFoldDB" id="A0ABD5SCE2"/>
<proteinExistence type="predicted"/>
<evidence type="ECO:0000256" key="1">
    <source>
        <dbReference type="SAM" id="MobiDB-lite"/>
    </source>
</evidence>
<keyword evidence="3" id="KW-1185">Reference proteome</keyword>
<feature type="region of interest" description="Disordered" evidence="1">
    <location>
        <begin position="1"/>
        <end position="24"/>
    </location>
</feature>
<feature type="non-terminal residue" evidence="2">
    <location>
        <position position="1"/>
    </location>
</feature>
<dbReference type="EMBL" id="JBHSWW010000288">
    <property type="protein sequence ID" value="MFC6754530.1"/>
    <property type="molecule type" value="Genomic_DNA"/>
</dbReference>
<accession>A0ABD5SCE2</accession>